<accession>A0A9E8CNJ2</accession>
<sequence length="108" mass="12030">MTVAHPILLNPSLLVYLDPVKRAKFIKARRGLIGAMNRHASPHAAVVKILGRACRTRSTLQHSTTLRDAYVLLPDGALWAIRDRFRCNPRRRCQGKETGEPGGSVSQF</sequence>
<dbReference type="AlphaFoldDB" id="A0A9E8CNJ2"/>
<geneLocation type="plasmid" evidence="1">
    <name>pNBC436</name>
</geneLocation>
<gene>
    <name evidence="1" type="ORF">NWE54_27255</name>
</gene>
<keyword evidence="1" id="KW-0614">Plasmid</keyword>
<name>A0A9E8CNJ2_9HYPH</name>
<organism evidence="1">
    <name type="scientific">Bosea sp. NBC_00436</name>
    <dbReference type="NCBI Taxonomy" id="2969620"/>
    <lineage>
        <taxon>Bacteria</taxon>
        <taxon>Pseudomonadati</taxon>
        <taxon>Pseudomonadota</taxon>
        <taxon>Alphaproteobacteria</taxon>
        <taxon>Hyphomicrobiales</taxon>
        <taxon>Boseaceae</taxon>
        <taxon>Bosea</taxon>
    </lineage>
</organism>
<evidence type="ECO:0000313" key="1">
    <source>
        <dbReference type="EMBL" id="UZF89997.1"/>
    </source>
</evidence>
<reference evidence="1" key="1">
    <citation type="submission" date="2022-08" db="EMBL/GenBank/DDBJ databases">
        <title>Complete Genome Sequences of 2 Bosea sp. soil isolates.</title>
        <authorList>
            <person name="Alvarez Arevalo M."/>
            <person name="Sterndorff E.B."/>
            <person name="Faurdal D."/>
            <person name="Joergensen T.S."/>
            <person name="Weber T."/>
        </authorList>
    </citation>
    <scope>NUCLEOTIDE SEQUENCE</scope>
    <source>
        <strain evidence="1">NBC_00436</strain>
        <plasmid evidence="1">pNBC436</plasmid>
    </source>
</reference>
<protein>
    <submittedName>
        <fullName evidence="1">Uncharacterized protein</fullName>
    </submittedName>
</protein>
<proteinExistence type="predicted"/>
<dbReference type="EMBL" id="CP102775">
    <property type="protein sequence ID" value="UZF89997.1"/>
    <property type="molecule type" value="Genomic_DNA"/>
</dbReference>